<proteinExistence type="predicted"/>
<dbReference type="InterPro" id="IPR007343">
    <property type="entry name" value="Uncharacterised_pept_Zn_put"/>
</dbReference>
<accession>A0A1X1R892</accession>
<gene>
    <name evidence="1" type="ORF">AWC04_14915</name>
</gene>
<evidence type="ECO:0000313" key="1">
    <source>
        <dbReference type="EMBL" id="ORV00961.1"/>
    </source>
</evidence>
<dbReference type="STRING" id="1793.AWC04_14915"/>
<reference evidence="1 2" key="1">
    <citation type="submission" date="2016-01" db="EMBL/GenBank/DDBJ databases">
        <title>The new phylogeny of the genus Mycobacterium.</title>
        <authorList>
            <person name="Tarcisio F."/>
            <person name="Conor M."/>
            <person name="Antonella G."/>
            <person name="Elisabetta G."/>
            <person name="Giulia F.S."/>
            <person name="Sara T."/>
            <person name="Anna F."/>
            <person name="Clotilde B."/>
            <person name="Roberto B."/>
            <person name="Veronica D.S."/>
            <person name="Fabio R."/>
            <person name="Monica P."/>
            <person name="Olivier J."/>
            <person name="Enrico T."/>
            <person name="Nicola S."/>
        </authorList>
    </citation>
    <scope>NUCLEOTIDE SEQUENCE [LARGE SCALE GENOMIC DNA]</scope>
    <source>
        <strain evidence="1 2">DSM 44179</strain>
    </source>
</reference>
<keyword evidence="2" id="KW-1185">Reference proteome</keyword>
<comment type="caution">
    <text evidence="1">The sequence shown here is derived from an EMBL/GenBank/DDBJ whole genome shotgun (WGS) entry which is preliminary data.</text>
</comment>
<name>A0A1X1R892_MYCFA</name>
<dbReference type="Pfam" id="PF04228">
    <property type="entry name" value="Zn_peptidase"/>
    <property type="match status" value="1"/>
</dbReference>
<dbReference type="Proteomes" id="UP000193484">
    <property type="component" value="Unassembled WGS sequence"/>
</dbReference>
<protein>
    <submittedName>
        <fullName evidence="1">Uncharacterized protein</fullName>
    </submittedName>
</protein>
<evidence type="ECO:0000313" key="2">
    <source>
        <dbReference type="Proteomes" id="UP000193484"/>
    </source>
</evidence>
<sequence>MTVKDTDNSSTDSLAAQALSDVLDFWAVTPLPGGKRFTPPTFAASWDSTTGTAAYCDQQVGANAGYCTGDESVGWDRGHLLPMFQRIGGTNAITLVMAHEVGHRVQALIGANGMPTLVREQQADCYAGSYLAWVAEGRSKRFTLSGNGLDEMLGAVLEMGDAPTHGGDHGGNLERVRALQTGFTGGTGTCAAIDQPAVEAMRAGIPDAYRHELEHITEGNLPITLPNLRRAAESVSQVLDIPTPEVRLNGCGSMVSKSPIRLCDDGTVSVDLPEVQRLAEDPQPGRSGDGSAISPLIGALIHVWARQGGIEATARVTACAVGAVARTLAKPSKTRDIELSAGDLDEIGVEVMSSGFGAVPAAGDTIPSQFERVRHYLRGVYDVDSPQDCAG</sequence>
<dbReference type="RefSeq" id="WP_163742610.1">
    <property type="nucleotide sequence ID" value="NZ_AP022603.1"/>
</dbReference>
<organism evidence="1 2">
    <name type="scientific">Mycolicibacterium fallax</name>
    <name type="common">Mycobacterium fallax</name>
    <dbReference type="NCBI Taxonomy" id="1793"/>
    <lineage>
        <taxon>Bacteria</taxon>
        <taxon>Bacillati</taxon>
        <taxon>Actinomycetota</taxon>
        <taxon>Actinomycetes</taxon>
        <taxon>Mycobacteriales</taxon>
        <taxon>Mycobacteriaceae</taxon>
        <taxon>Mycolicibacterium</taxon>
    </lineage>
</organism>
<dbReference type="AlphaFoldDB" id="A0A1X1R892"/>
<dbReference type="EMBL" id="LQOJ01000048">
    <property type="protein sequence ID" value="ORV00961.1"/>
    <property type="molecule type" value="Genomic_DNA"/>
</dbReference>